<dbReference type="EMBL" id="KB207268">
    <property type="protein sequence ID" value="ELP83389.1"/>
    <property type="molecule type" value="Genomic_DNA"/>
</dbReference>
<evidence type="ECO:0000256" key="1">
    <source>
        <dbReference type="SAM" id="MobiDB-lite"/>
    </source>
</evidence>
<feature type="compositionally biased region" description="Polar residues" evidence="1">
    <location>
        <begin position="110"/>
        <end position="120"/>
    </location>
</feature>
<dbReference type="RefSeq" id="XP_004182735.1">
    <property type="nucleotide sequence ID" value="XM_004182687.1"/>
</dbReference>
<name>A0A0A1TU28_ENTIV</name>
<dbReference type="AlphaFoldDB" id="A0A0A1TU28"/>
<gene>
    <name evidence="2" type="ORF">EIN_373340</name>
</gene>
<sequence>MTTSRVNEKTKYLDENDGVLSAKSQQPSLTVIGQATRRCFADETPLINRSVFIPKSRRDVIEDVPYVDCTDYEQESEVGPFPDVEKLLEATCVFELSPPMSPPFSDDEMSTSPDVTISLL</sequence>
<protein>
    <submittedName>
        <fullName evidence="2">Uncharacterized protein</fullName>
    </submittedName>
</protein>
<dbReference type="VEuPathDB" id="AmoebaDB:EIN_373340"/>
<reference evidence="2 3" key="1">
    <citation type="submission" date="2012-10" db="EMBL/GenBank/DDBJ databases">
        <authorList>
            <person name="Zafar N."/>
            <person name="Inman J."/>
            <person name="Hall N."/>
            <person name="Lorenzi H."/>
            <person name="Caler E."/>
        </authorList>
    </citation>
    <scope>NUCLEOTIDE SEQUENCE [LARGE SCALE GENOMIC DNA]</scope>
    <source>
        <strain evidence="2 3">IP1</strain>
    </source>
</reference>
<evidence type="ECO:0000313" key="3">
    <source>
        <dbReference type="Proteomes" id="UP000014680"/>
    </source>
</evidence>
<dbReference type="KEGG" id="eiv:EIN_373340"/>
<accession>A0A0A1TU28</accession>
<feature type="region of interest" description="Disordered" evidence="1">
    <location>
        <begin position="99"/>
        <end position="120"/>
    </location>
</feature>
<organism evidence="2 3">
    <name type="scientific">Entamoeba invadens IP1</name>
    <dbReference type="NCBI Taxonomy" id="370355"/>
    <lineage>
        <taxon>Eukaryota</taxon>
        <taxon>Amoebozoa</taxon>
        <taxon>Evosea</taxon>
        <taxon>Archamoebae</taxon>
        <taxon>Mastigamoebida</taxon>
        <taxon>Entamoebidae</taxon>
        <taxon>Entamoeba</taxon>
    </lineage>
</organism>
<keyword evidence="3" id="KW-1185">Reference proteome</keyword>
<dbReference type="GeneID" id="14882361"/>
<evidence type="ECO:0000313" key="2">
    <source>
        <dbReference type="EMBL" id="ELP83389.1"/>
    </source>
</evidence>
<proteinExistence type="predicted"/>
<dbReference type="Proteomes" id="UP000014680">
    <property type="component" value="Unassembled WGS sequence"/>
</dbReference>